<proteinExistence type="predicted"/>
<organism evidence="2 3">
    <name type="scientific">Patiria miniata</name>
    <name type="common">Bat star</name>
    <name type="synonym">Asterina miniata</name>
    <dbReference type="NCBI Taxonomy" id="46514"/>
    <lineage>
        <taxon>Eukaryota</taxon>
        <taxon>Metazoa</taxon>
        <taxon>Echinodermata</taxon>
        <taxon>Eleutherozoa</taxon>
        <taxon>Asterozoa</taxon>
        <taxon>Asteroidea</taxon>
        <taxon>Valvatacea</taxon>
        <taxon>Valvatida</taxon>
        <taxon>Asterinidae</taxon>
        <taxon>Patiria</taxon>
    </lineage>
</organism>
<dbReference type="Pfam" id="PF06522">
    <property type="entry name" value="B12D"/>
    <property type="match status" value="1"/>
</dbReference>
<dbReference type="AlphaFoldDB" id="A0A914BT70"/>
<keyword evidence="1" id="KW-0472">Membrane</keyword>
<dbReference type="OrthoDB" id="5511684at2759"/>
<keyword evidence="3" id="KW-1185">Reference proteome</keyword>
<sequence length="95" mass="10242">MGHGVGGRGILARLGKANYELSPLVVITGTVLVLATGFGTFSILKKTDVALFKGSNPRPWERVNPAQPQKLLTLNQEYKVNPAIEKLKKEIGSAK</sequence>
<dbReference type="PANTHER" id="PTHR14256">
    <property type="entry name" value="NADH-UBIQUINONE OXIDOREDUCTASE MLRQ SUBUNIT"/>
    <property type="match status" value="1"/>
</dbReference>
<keyword evidence="1" id="KW-0812">Transmembrane</keyword>
<evidence type="ECO:0000256" key="1">
    <source>
        <dbReference type="SAM" id="Phobius"/>
    </source>
</evidence>
<accession>A0A914BT70</accession>
<dbReference type="Proteomes" id="UP000887568">
    <property type="component" value="Unplaced"/>
</dbReference>
<evidence type="ECO:0000313" key="3">
    <source>
        <dbReference type="Proteomes" id="UP000887568"/>
    </source>
</evidence>
<protein>
    <recommendedName>
        <fullName evidence="4">Normal mucosa of esophagus-specific gene 1 protein</fullName>
    </recommendedName>
</protein>
<keyword evidence="1" id="KW-1133">Transmembrane helix</keyword>
<dbReference type="EnsemblMetazoa" id="XM_038223466.1">
    <property type="protein sequence ID" value="XP_038079394.1"/>
    <property type="gene ID" value="LOC119746495"/>
</dbReference>
<evidence type="ECO:0000313" key="2">
    <source>
        <dbReference type="EnsemblMetazoa" id="XP_038079394.1"/>
    </source>
</evidence>
<name>A0A914BT70_PATMI</name>
<dbReference type="InterPro" id="IPR010530">
    <property type="entry name" value="B12D"/>
</dbReference>
<evidence type="ECO:0008006" key="4">
    <source>
        <dbReference type="Google" id="ProtNLM"/>
    </source>
</evidence>
<feature type="transmembrane region" description="Helical" evidence="1">
    <location>
        <begin position="24"/>
        <end position="44"/>
    </location>
</feature>
<dbReference type="GeneID" id="119746495"/>
<dbReference type="RefSeq" id="XP_038079394.1">
    <property type="nucleotide sequence ID" value="XM_038223466.1"/>
</dbReference>
<reference evidence="2" key="1">
    <citation type="submission" date="2022-11" db="UniProtKB">
        <authorList>
            <consortium name="EnsemblMetazoa"/>
        </authorList>
    </citation>
    <scope>IDENTIFICATION</scope>
</reference>
<dbReference type="OMA" id="CFTTRIT"/>
<dbReference type="PANTHER" id="PTHR14256:SF3">
    <property type="entry name" value="NORMAL MUCOSA OF ESOPHAGUS-SPECIFIC GENE 1 PROTEIN"/>
    <property type="match status" value="1"/>
</dbReference>